<gene>
    <name evidence="1" type="ORF">SU86_003730</name>
</gene>
<dbReference type="EMBL" id="CP011097">
    <property type="protein sequence ID" value="AJZ75625.1"/>
    <property type="molecule type" value="Genomic_DNA"/>
</dbReference>
<dbReference type="Proteomes" id="UP000266745">
    <property type="component" value="Chromosome"/>
</dbReference>
<reference evidence="1 2" key="1">
    <citation type="journal article" date="2016" name="Sci. Rep.">
        <title>A novel ammonia-oxidizing archaeon from wastewater treatment plant: Its enrichment, physiological and genomic characteristics.</title>
        <authorList>
            <person name="Li Y."/>
            <person name="Ding K."/>
            <person name="Wen X."/>
            <person name="Zhang B."/>
            <person name="Shen B."/>
            <person name="Yang Y."/>
        </authorList>
    </citation>
    <scope>NUCLEOTIDE SEQUENCE [LARGE SCALE GENOMIC DNA]</scope>
    <source>
        <strain evidence="1 2">SAT1</strain>
    </source>
</reference>
<name>A0A3G1B686_9ARCH</name>
<evidence type="ECO:0008006" key="3">
    <source>
        <dbReference type="Google" id="ProtNLM"/>
    </source>
</evidence>
<organism evidence="1 2">
    <name type="scientific">Candidatus Nitrosotenuis cloacae</name>
    <dbReference type="NCBI Taxonomy" id="1603555"/>
    <lineage>
        <taxon>Archaea</taxon>
        <taxon>Nitrososphaerota</taxon>
        <taxon>Candidatus Nitrosotenuis</taxon>
    </lineage>
</organism>
<accession>A0A3G1B686</accession>
<proteinExistence type="predicted"/>
<protein>
    <recommendedName>
        <fullName evidence="3">HEPN domain-containing protein</fullName>
    </recommendedName>
</protein>
<keyword evidence="2" id="KW-1185">Reference proteome</keyword>
<sequence length="287" mass="32507">MIPKLGLSNSTVGFGGCKVHQTTLDCCEYNLTVFDDLIQKDAIATLDDQIIRIHHGKIDESSSDVLQKYESMQILSDPQWKLRTLLTNIKEKQDKIRNACAKSCLVDAAFFATKAKQNLDDPFSAIWIKCASYLVCDGLVLLNAKPRSPTHMLGFIRKFVKNTKNVTFSGIEEILGLERATPSLLERMMKSTIGFSDMTENNNHGVIIQKKYEYLVANSLLSDCYFYLGYLNKNNIISIRDSIHKKPELIHVLKTALDLEHDPTKLEQQAMLLHKTANNLIHLQNYA</sequence>
<dbReference type="KEGG" id="tah:SU86_003730"/>
<dbReference type="AlphaFoldDB" id="A0A3G1B686"/>
<dbReference type="PROSITE" id="PS51257">
    <property type="entry name" value="PROKAR_LIPOPROTEIN"/>
    <property type="match status" value="1"/>
</dbReference>
<evidence type="ECO:0000313" key="1">
    <source>
        <dbReference type="EMBL" id="AJZ75625.1"/>
    </source>
</evidence>
<evidence type="ECO:0000313" key="2">
    <source>
        <dbReference type="Proteomes" id="UP000266745"/>
    </source>
</evidence>